<dbReference type="AlphaFoldDB" id="A0AAV9CJ36"/>
<evidence type="ECO:0000256" key="3">
    <source>
        <dbReference type="ARBA" id="ARBA00023015"/>
    </source>
</evidence>
<dbReference type="InterPro" id="IPR001005">
    <property type="entry name" value="SANT/Myb"/>
</dbReference>
<organism evidence="9 10">
    <name type="scientific">Acorus calamus</name>
    <name type="common">Sweet flag</name>
    <dbReference type="NCBI Taxonomy" id="4465"/>
    <lineage>
        <taxon>Eukaryota</taxon>
        <taxon>Viridiplantae</taxon>
        <taxon>Streptophyta</taxon>
        <taxon>Embryophyta</taxon>
        <taxon>Tracheophyta</taxon>
        <taxon>Spermatophyta</taxon>
        <taxon>Magnoliopsida</taxon>
        <taxon>Liliopsida</taxon>
        <taxon>Acoraceae</taxon>
        <taxon>Acorus</taxon>
    </lineage>
</organism>
<dbReference type="PROSITE" id="PS50090">
    <property type="entry name" value="MYB_LIKE"/>
    <property type="match status" value="2"/>
</dbReference>
<dbReference type="Gene3D" id="1.10.10.60">
    <property type="entry name" value="Homeodomain-like"/>
    <property type="match status" value="2"/>
</dbReference>
<evidence type="ECO:0000313" key="9">
    <source>
        <dbReference type="EMBL" id="KAK1288319.1"/>
    </source>
</evidence>
<dbReference type="PANTHER" id="PTHR47999">
    <property type="entry name" value="TRANSCRIPTION FACTOR MYB8-RELATED-RELATED"/>
    <property type="match status" value="1"/>
</dbReference>
<dbReference type="Pfam" id="PF00249">
    <property type="entry name" value="Myb_DNA-binding"/>
    <property type="match status" value="2"/>
</dbReference>
<evidence type="ECO:0000256" key="5">
    <source>
        <dbReference type="ARBA" id="ARBA00023163"/>
    </source>
</evidence>
<dbReference type="CDD" id="cd00167">
    <property type="entry name" value="SANT"/>
    <property type="match status" value="2"/>
</dbReference>
<dbReference type="SMART" id="SM00717">
    <property type="entry name" value="SANT"/>
    <property type="match status" value="2"/>
</dbReference>
<evidence type="ECO:0000256" key="4">
    <source>
        <dbReference type="ARBA" id="ARBA00023125"/>
    </source>
</evidence>
<feature type="domain" description="HTH myb-type" evidence="8">
    <location>
        <begin position="11"/>
        <end position="63"/>
    </location>
</feature>
<dbReference type="PANTHER" id="PTHR47999:SF59">
    <property type="entry name" value="TRANSCRIPTION FACTOR WER-LIKE"/>
    <property type="match status" value="1"/>
</dbReference>
<keyword evidence="10" id="KW-1185">Reference proteome</keyword>
<reference evidence="9" key="2">
    <citation type="submission" date="2023-06" db="EMBL/GenBank/DDBJ databases">
        <authorList>
            <person name="Ma L."/>
            <person name="Liu K.-W."/>
            <person name="Li Z."/>
            <person name="Hsiao Y.-Y."/>
            <person name="Qi Y."/>
            <person name="Fu T."/>
            <person name="Tang G."/>
            <person name="Zhang D."/>
            <person name="Sun W.-H."/>
            <person name="Liu D.-K."/>
            <person name="Li Y."/>
            <person name="Chen G.-Z."/>
            <person name="Liu X.-D."/>
            <person name="Liao X.-Y."/>
            <person name="Jiang Y.-T."/>
            <person name="Yu X."/>
            <person name="Hao Y."/>
            <person name="Huang J."/>
            <person name="Zhao X.-W."/>
            <person name="Ke S."/>
            <person name="Chen Y.-Y."/>
            <person name="Wu W.-L."/>
            <person name="Hsu J.-L."/>
            <person name="Lin Y.-F."/>
            <person name="Huang M.-D."/>
            <person name="Li C.-Y."/>
            <person name="Huang L."/>
            <person name="Wang Z.-W."/>
            <person name="Zhao X."/>
            <person name="Zhong W.-Y."/>
            <person name="Peng D.-H."/>
            <person name="Ahmad S."/>
            <person name="Lan S."/>
            <person name="Zhang J.-S."/>
            <person name="Tsai W.-C."/>
            <person name="Van De Peer Y."/>
            <person name="Liu Z.-J."/>
        </authorList>
    </citation>
    <scope>NUCLEOTIDE SEQUENCE</scope>
    <source>
        <strain evidence="9">CP</strain>
        <tissue evidence="9">Leaves</tissue>
    </source>
</reference>
<dbReference type="InterPro" id="IPR017930">
    <property type="entry name" value="Myb_dom"/>
</dbReference>
<comment type="subcellular location">
    <subcellularLocation>
        <location evidence="1">Nucleus</location>
    </subcellularLocation>
</comment>
<evidence type="ECO:0000256" key="2">
    <source>
        <dbReference type="ARBA" id="ARBA00022737"/>
    </source>
</evidence>
<gene>
    <name evidence="9" type="primary">TT2</name>
    <name evidence="9" type="ORF">QJS10_CPB19g01866</name>
</gene>
<protein>
    <submittedName>
        <fullName evidence="9">Transcription factor TT2</fullName>
    </submittedName>
</protein>
<dbReference type="SUPFAM" id="SSF46689">
    <property type="entry name" value="Homeodomain-like"/>
    <property type="match status" value="1"/>
</dbReference>
<sequence>MGRTRGTCCPKEDFNKGTWTAEEDKILIDYISNHGEGRWKRIPKRAGLKRCGKSCRLRWLNYLRPGIKRGNISDEEEDLILRLHKLLGNRWALIAGRLPGRTDNEIKNHWNSHMKKKVFEGSQGKKEDKITPLGNMASQTKTQAQPNISQRVFFNSHQDTGVPADTVTETKSLVVEPMPHNDSSWLSSCEEGTLMNSLWDFEDYGEIELNNGGYVFPVGDGGLDFCNQEIDLFQSIADLDSLPTPLWL</sequence>
<dbReference type="Proteomes" id="UP001180020">
    <property type="component" value="Unassembled WGS sequence"/>
</dbReference>
<dbReference type="GO" id="GO:0003677">
    <property type="term" value="F:DNA binding"/>
    <property type="evidence" value="ECO:0007669"/>
    <property type="project" value="UniProtKB-KW"/>
</dbReference>
<dbReference type="InterPro" id="IPR009057">
    <property type="entry name" value="Homeodomain-like_sf"/>
</dbReference>
<feature type="domain" description="HTH myb-type" evidence="8">
    <location>
        <begin position="64"/>
        <end position="118"/>
    </location>
</feature>
<feature type="domain" description="Myb-like" evidence="7">
    <location>
        <begin position="64"/>
        <end position="114"/>
    </location>
</feature>
<keyword evidence="5" id="KW-0804">Transcription</keyword>
<evidence type="ECO:0000259" key="7">
    <source>
        <dbReference type="PROSITE" id="PS50090"/>
    </source>
</evidence>
<dbReference type="PROSITE" id="PS51294">
    <property type="entry name" value="HTH_MYB"/>
    <property type="match status" value="2"/>
</dbReference>
<keyword evidence="2" id="KW-0677">Repeat</keyword>
<dbReference type="GO" id="GO:0005634">
    <property type="term" value="C:nucleus"/>
    <property type="evidence" value="ECO:0007669"/>
    <property type="project" value="UniProtKB-SubCell"/>
</dbReference>
<feature type="domain" description="Myb-like" evidence="7">
    <location>
        <begin position="11"/>
        <end position="63"/>
    </location>
</feature>
<evidence type="ECO:0000256" key="1">
    <source>
        <dbReference type="ARBA" id="ARBA00004123"/>
    </source>
</evidence>
<keyword evidence="4" id="KW-0238">DNA-binding</keyword>
<evidence type="ECO:0000256" key="6">
    <source>
        <dbReference type="ARBA" id="ARBA00023242"/>
    </source>
</evidence>
<proteinExistence type="predicted"/>
<dbReference type="FunFam" id="1.10.10.60:FF:000001">
    <property type="entry name" value="MYB-related transcription factor"/>
    <property type="match status" value="1"/>
</dbReference>
<dbReference type="EMBL" id="JAUJYO010000019">
    <property type="protein sequence ID" value="KAK1288319.1"/>
    <property type="molecule type" value="Genomic_DNA"/>
</dbReference>
<comment type="caution">
    <text evidence="9">The sequence shown here is derived from an EMBL/GenBank/DDBJ whole genome shotgun (WGS) entry which is preliminary data.</text>
</comment>
<dbReference type="InterPro" id="IPR015495">
    <property type="entry name" value="Myb_TF_plants"/>
</dbReference>
<name>A0AAV9CJ36_ACOCL</name>
<accession>A0AAV9CJ36</accession>
<keyword evidence="6" id="KW-0539">Nucleus</keyword>
<keyword evidence="3" id="KW-0805">Transcription regulation</keyword>
<evidence type="ECO:0000259" key="8">
    <source>
        <dbReference type="PROSITE" id="PS51294"/>
    </source>
</evidence>
<evidence type="ECO:0000313" key="10">
    <source>
        <dbReference type="Proteomes" id="UP001180020"/>
    </source>
</evidence>
<reference evidence="9" key="1">
    <citation type="journal article" date="2023" name="Nat. Commun.">
        <title>Diploid and tetraploid genomes of Acorus and the evolution of monocots.</title>
        <authorList>
            <person name="Ma L."/>
            <person name="Liu K.W."/>
            <person name="Li Z."/>
            <person name="Hsiao Y.Y."/>
            <person name="Qi Y."/>
            <person name="Fu T."/>
            <person name="Tang G.D."/>
            <person name="Zhang D."/>
            <person name="Sun W.H."/>
            <person name="Liu D.K."/>
            <person name="Li Y."/>
            <person name="Chen G.Z."/>
            <person name="Liu X.D."/>
            <person name="Liao X.Y."/>
            <person name="Jiang Y.T."/>
            <person name="Yu X."/>
            <person name="Hao Y."/>
            <person name="Huang J."/>
            <person name="Zhao X.W."/>
            <person name="Ke S."/>
            <person name="Chen Y.Y."/>
            <person name="Wu W.L."/>
            <person name="Hsu J.L."/>
            <person name="Lin Y.F."/>
            <person name="Huang M.D."/>
            <person name="Li C.Y."/>
            <person name="Huang L."/>
            <person name="Wang Z.W."/>
            <person name="Zhao X."/>
            <person name="Zhong W.Y."/>
            <person name="Peng D.H."/>
            <person name="Ahmad S."/>
            <person name="Lan S."/>
            <person name="Zhang J.S."/>
            <person name="Tsai W.C."/>
            <person name="Van de Peer Y."/>
            <person name="Liu Z.J."/>
        </authorList>
    </citation>
    <scope>NUCLEOTIDE SEQUENCE</scope>
    <source>
        <tissue evidence="9">Leaves</tissue>
    </source>
</reference>